<keyword evidence="3" id="KW-1185">Reference proteome</keyword>
<evidence type="ECO:0000256" key="1">
    <source>
        <dbReference type="SAM" id="SignalP"/>
    </source>
</evidence>
<dbReference type="RefSeq" id="WP_058441467.1">
    <property type="nucleotide sequence ID" value="NZ_CAAAHU010000040.1"/>
</dbReference>
<protein>
    <submittedName>
        <fullName evidence="2">Conjugative transfer protein TraU</fullName>
    </submittedName>
</protein>
<dbReference type="OrthoDB" id="9788211at2"/>
<accession>A0A0W0SLU5</accession>
<organism evidence="2 3">
    <name type="scientific">Legionella brunensis</name>
    <dbReference type="NCBI Taxonomy" id="29422"/>
    <lineage>
        <taxon>Bacteria</taxon>
        <taxon>Pseudomonadati</taxon>
        <taxon>Pseudomonadota</taxon>
        <taxon>Gammaproteobacteria</taxon>
        <taxon>Legionellales</taxon>
        <taxon>Legionellaceae</taxon>
        <taxon>Legionella</taxon>
    </lineage>
</organism>
<gene>
    <name evidence="2" type="ORF">Lbru_1384</name>
</gene>
<sequence>MCFRILLVTILFLGFAPLNAKQCTGHFVNPVTDVCWRCLFPLSIGNAKVVNSSLPDTENASSPIGVCPTSTGVRIGLNIGFWEPMALTDVTDTPYCLVNLGGNKLNLGLKQGRGGRHVVGNGQQRAFFHVHWYKYPLINWLNLITSVGCLQKGDFDIAYLTELDPTWQDSEMSFVLSPESVLFGNPVAASACAADALSSTMTNKPLDSLFWCAGSQGTHYPMTGHLNASISPVQTAMLLTERMNYKMHREFLVSDSSPKSGAICKEHYYTVTPKSRYRYEMVNQVPDGKHCYPSGHSTLAWEAGKIKPHTPDQYGFLVWRKRHCTFL</sequence>
<dbReference type="Pfam" id="PF06834">
    <property type="entry name" value="TraU"/>
    <property type="match status" value="1"/>
</dbReference>
<dbReference type="PATRIC" id="fig|29422.6.peg.1467"/>
<dbReference type="EMBL" id="LNXV01000010">
    <property type="protein sequence ID" value="KTC84284.1"/>
    <property type="molecule type" value="Genomic_DNA"/>
</dbReference>
<dbReference type="NCBIfam" id="NF010297">
    <property type="entry name" value="PRK13737.1"/>
    <property type="match status" value="1"/>
</dbReference>
<dbReference type="AlphaFoldDB" id="A0A0W0SLU5"/>
<dbReference type="InterPro" id="IPR009649">
    <property type="entry name" value="TraU"/>
</dbReference>
<keyword evidence="1" id="KW-0732">Signal</keyword>
<name>A0A0W0SLU5_9GAMM</name>
<evidence type="ECO:0000313" key="2">
    <source>
        <dbReference type="EMBL" id="KTC84284.1"/>
    </source>
</evidence>
<evidence type="ECO:0000313" key="3">
    <source>
        <dbReference type="Proteomes" id="UP000054742"/>
    </source>
</evidence>
<feature type="signal peptide" evidence="1">
    <location>
        <begin position="1"/>
        <end position="20"/>
    </location>
</feature>
<dbReference type="Proteomes" id="UP000054742">
    <property type="component" value="Unassembled WGS sequence"/>
</dbReference>
<dbReference type="STRING" id="29422.Lbru_1384"/>
<proteinExistence type="predicted"/>
<reference evidence="2 3" key="1">
    <citation type="submission" date="2015-11" db="EMBL/GenBank/DDBJ databases">
        <title>Genomic analysis of 38 Legionella species identifies large and diverse effector repertoires.</title>
        <authorList>
            <person name="Burstein D."/>
            <person name="Amaro F."/>
            <person name="Zusman T."/>
            <person name="Lifshitz Z."/>
            <person name="Cohen O."/>
            <person name="Gilbert J.A."/>
            <person name="Pupko T."/>
            <person name="Shuman H.A."/>
            <person name="Segal G."/>
        </authorList>
    </citation>
    <scope>NUCLEOTIDE SEQUENCE [LARGE SCALE GENOMIC DNA]</scope>
    <source>
        <strain evidence="2 3">ATCC 43878</strain>
    </source>
</reference>
<comment type="caution">
    <text evidence="2">The sequence shown here is derived from an EMBL/GenBank/DDBJ whole genome shotgun (WGS) entry which is preliminary data.</text>
</comment>
<feature type="chain" id="PRO_5006912128" evidence="1">
    <location>
        <begin position="21"/>
        <end position="327"/>
    </location>
</feature>